<gene>
    <name evidence="2" type="ORF">ABQG71_19000</name>
</gene>
<evidence type="ECO:0000313" key="3">
    <source>
        <dbReference type="Proteomes" id="UP001467674"/>
    </source>
</evidence>
<keyword evidence="1" id="KW-0472">Membrane</keyword>
<accession>A0ABV1SA87</accession>
<dbReference type="EMBL" id="JBEOME010000014">
    <property type="protein sequence ID" value="MER3123255.1"/>
    <property type="molecule type" value="Genomic_DNA"/>
</dbReference>
<keyword evidence="1" id="KW-1133">Transmembrane helix</keyword>
<organism evidence="2 3">
    <name type="scientific">Bacillus altitudinis</name>
    <dbReference type="NCBI Taxonomy" id="293387"/>
    <lineage>
        <taxon>Bacteria</taxon>
        <taxon>Bacillati</taxon>
        <taxon>Bacillota</taxon>
        <taxon>Bacilli</taxon>
        <taxon>Bacillales</taxon>
        <taxon>Bacillaceae</taxon>
        <taxon>Bacillus</taxon>
    </lineage>
</organism>
<dbReference type="Gene3D" id="1.20.225.10">
    <property type="entry name" value="Bacteriocin AS-48"/>
    <property type="match status" value="1"/>
</dbReference>
<feature type="transmembrane region" description="Helical" evidence="1">
    <location>
        <begin position="27"/>
        <end position="50"/>
    </location>
</feature>
<evidence type="ECO:0000313" key="2">
    <source>
        <dbReference type="EMBL" id="MER3123255.1"/>
    </source>
</evidence>
<dbReference type="RefSeq" id="WP_039962584.1">
    <property type="nucleotide sequence ID" value="NZ_JBEOME010000014.1"/>
</dbReference>
<evidence type="ECO:0008006" key="4">
    <source>
        <dbReference type="Google" id="ProtNLM"/>
    </source>
</evidence>
<protein>
    <recommendedName>
        <fullName evidence="4">Bacteriocin</fullName>
    </recommendedName>
</protein>
<keyword evidence="3" id="KW-1185">Reference proteome</keyword>
<name>A0ABV1SA87_BACAB</name>
<dbReference type="Proteomes" id="UP001467674">
    <property type="component" value="Unassembled WGS sequence"/>
</dbReference>
<comment type="caution">
    <text evidence="2">The sequence shown here is derived from an EMBL/GenBank/DDBJ whole genome shotgun (WGS) entry which is preliminary data.</text>
</comment>
<keyword evidence="1" id="KW-0812">Transmembrane</keyword>
<dbReference type="InterPro" id="IPR009086">
    <property type="entry name" value="Bacteriocin_AS48"/>
</dbReference>
<reference evidence="2 3" key="1">
    <citation type="submission" date="2024-06" db="EMBL/GenBank/DDBJ databases">
        <title>Construction of an artificial bacterial consortium using nitrogen cycle bacteria from Cuatro Cienegas Basin and a mangrove forest.</title>
        <authorList>
            <person name="Aguilera-Najera D."/>
            <person name="Marquez-Cianci L."/>
            <person name="Martinez-Perez E."/>
            <person name="Rosas-Barrera M."/>
            <person name="Rodriguez-Cruz U.E."/>
            <person name="Tapia-Lopez R."/>
            <person name="Eguiarte L.E."/>
            <person name="Souza-Saldivar V."/>
        </authorList>
    </citation>
    <scope>NUCLEOTIDE SEQUENCE [LARGE SCALE GENOMIC DNA]</scope>
    <source>
        <strain evidence="2 3">S14-15</strain>
    </source>
</reference>
<evidence type="ECO:0000256" key="1">
    <source>
        <dbReference type="SAM" id="Phobius"/>
    </source>
</evidence>
<sequence length="65" mass="6920">MIFEIATKFFLTIGTATEIVNAVNNGLGILTIIALAGATYGWGAIAYPLIRGAVAKWGTKQAIHW</sequence>
<proteinExistence type="predicted"/>